<organism evidence="10 11">
    <name type="scientific">Mesoflavibacter zeaxanthinifaciens subsp. sabulilitoris</name>
    <dbReference type="NCBI Taxonomy" id="1520893"/>
    <lineage>
        <taxon>Bacteria</taxon>
        <taxon>Pseudomonadati</taxon>
        <taxon>Bacteroidota</taxon>
        <taxon>Flavobacteriia</taxon>
        <taxon>Flavobacteriales</taxon>
        <taxon>Flavobacteriaceae</taxon>
        <taxon>Mesoflavibacter</taxon>
    </lineage>
</organism>
<dbReference type="NCBIfam" id="TIGR00751">
    <property type="entry name" value="menA"/>
    <property type="match status" value="1"/>
</dbReference>
<evidence type="ECO:0000256" key="2">
    <source>
        <dbReference type="ARBA" id="ARBA00022428"/>
    </source>
</evidence>
<dbReference type="UniPathway" id="UPA00079">
    <property type="reaction ID" value="UER00168"/>
</dbReference>
<evidence type="ECO:0000256" key="1">
    <source>
        <dbReference type="ARBA" id="ARBA00004141"/>
    </source>
</evidence>
<evidence type="ECO:0000256" key="5">
    <source>
        <dbReference type="ARBA" id="ARBA00022692"/>
    </source>
</evidence>
<protein>
    <recommendedName>
        <fullName evidence="8 9">1,4-dihydroxy-2-naphthoate octaprenyltransferase</fullName>
        <shortName evidence="8">DHNA-octaprenyltransferase</shortName>
        <ecNumber evidence="8 9">2.5.1.74</ecNumber>
    </recommendedName>
</protein>
<dbReference type="OrthoDB" id="9767568at2"/>
<dbReference type="InterPro" id="IPR000537">
    <property type="entry name" value="UbiA_prenyltransferase"/>
</dbReference>
<feature type="transmembrane region" description="Helical" evidence="8">
    <location>
        <begin position="40"/>
        <end position="58"/>
    </location>
</feature>
<evidence type="ECO:0000256" key="3">
    <source>
        <dbReference type="ARBA" id="ARBA00022475"/>
    </source>
</evidence>
<dbReference type="PANTHER" id="PTHR13929">
    <property type="entry name" value="1,4-DIHYDROXY-2-NAPHTHOATE OCTAPRENYLTRANSFERASE"/>
    <property type="match status" value="1"/>
</dbReference>
<comment type="similarity">
    <text evidence="8">Belongs to the MenA family. Type 1 subfamily.</text>
</comment>
<dbReference type="InterPro" id="IPR026046">
    <property type="entry name" value="UBIAD1"/>
</dbReference>
<comment type="caution">
    <text evidence="10">The sequence shown here is derived from an EMBL/GenBank/DDBJ whole genome shotgun (WGS) entry which is preliminary data.</text>
</comment>
<name>A0A2T1NH53_9FLAO</name>
<comment type="catalytic activity">
    <reaction evidence="8">
        <text>an all-trans-polyprenyl diphosphate + 1,4-dihydroxy-2-naphthoate + H(+) = a 2-demethylmenaquinol + CO2 + diphosphate</text>
        <dbReference type="Rhea" id="RHEA:26478"/>
        <dbReference type="Rhea" id="RHEA-COMP:9563"/>
        <dbReference type="Rhea" id="RHEA-COMP:9564"/>
        <dbReference type="ChEBI" id="CHEBI:11173"/>
        <dbReference type="ChEBI" id="CHEBI:15378"/>
        <dbReference type="ChEBI" id="CHEBI:16526"/>
        <dbReference type="ChEBI" id="CHEBI:33019"/>
        <dbReference type="ChEBI" id="CHEBI:55437"/>
        <dbReference type="ChEBI" id="CHEBI:58914"/>
        <dbReference type="EC" id="2.5.1.74"/>
    </reaction>
</comment>
<feature type="transmembrane region" description="Helical" evidence="8">
    <location>
        <begin position="119"/>
        <end position="140"/>
    </location>
</feature>
<dbReference type="PANTHER" id="PTHR13929:SF0">
    <property type="entry name" value="UBIA PRENYLTRANSFERASE DOMAIN-CONTAINING PROTEIN 1"/>
    <property type="match status" value="1"/>
</dbReference>
<comment type="pathway">
    <text evidence="8">Quinol/quinone metabolism; menaquinone biosynthesis; menaquinol from 1,4-dihydroxy-2-naphthoate: step 1/2.</text>
</comment>
<keyword evidence="7 8" id="KW-0472">Membrane</keyword>
<dbReference type="Pfam" id="PF01040">
    <property type="entry name" value="UbiA"/>
    <property type="match status" value="1"/>
</dbReference>
<evidence type="ECO:0000256" key="9">
    <source>
        <dbReference type="NCBIfam" id="TIGR00751"/>
    </source>
</evidence>
<feature type="transmembrane region" description="Helical" evidence="8">
    <location>
        <begin position="280"/>
        <end position="300"/>
    </location>
</feature>
<dbReference type="PIRSF" id="PIRSF005355">
    <property type="entry name" value="UBIAD1"/>
    <property type="match status" value="1"/>
</dbReference>
<dbReference type="Proteomes" id="UP000238430">
    <property type="component" value="Unassembled WGS sequence"/>
</dbReference>
<dbReference type="RefSeq" id="WP_106678036.1">
    <property type="nucleotide sequence ID" value="NZ_JACHWV010000001.1"/>
</dbReference>
<keyword evidence="5 8" id="KW-0812">Transmembrane</keyword>
<keyword evidence="11" id="KW-1185">Reference proteome</keyword>
<evidence type="ECO:0000256" key="6">
    <source>
        <dbReference type="ARBA" id="ARBA00022989"/>
    </source>
</evidence>
<feature type="transmembrane region" description="Helical" evidence="8">
    <location>
        <begin position="96"/>
        <end position="113"/>
    </location>
</feature>
<dbReference type="EC" id="2.5.1.74" evidence="8 9"/>
<evidence type="ECO:0000313" key="11">
    <source>
        <dbReference type="Proteomes" id="UP000238430"/>
    </source>
</evidence>
<gene>
    <name evidence="8 10" type="primary">menA</name>
    <name evidence="10" type="ORF">C7H61_05905</name>
</gene>
<feature type="transmembrane region" description="Helical" evidence="8">
    <location>
        <begin position="250"/>
        <end position="268"/>
    </location>
</feature>
<comment type="function">
    <text evidence="8">Conversion of 1,4-dihydroxy-2-naphthoate (DHNA) to demethylmenaquinone (DMK).</text>
</comment>
<dbReference type="GO" id="GO:0046428">
    <property type="term" value="F:1,4-dihydroxy-2-naphthoate polyprenyltransferase activity"/>
    <property type="evidence" value="ECO:0007669"/>
    <property type="project" value="UniProtKB-UniRule"/>
</dbReference>
<proteinExistence type="inferred from homology"/>
<feature type="transmembrane region" description="Helical" evidence="8">
    <location>
        <begin position="225"/>
        <end position="244"/>
    </location>
</feature>
<feature type="transmembrane region" description="Helical" evidence="8">
    <location>
        <begin position="177"/>
        <end position="197"/>
    </location>
</feature>
<dbReference type="CDD" id="cd13962">
    <property type="entry name" value="PT_UbiA_UBIAD1"/>
    <property type="match status" value="1"/>
</dbReference>
<evidence type="ECO:0000256" key="4">
    <source>
        <dbReference type="ARBA" id="ARBA00022679"/>
    </source>
</evidence>
<dbReference type="GO" id="GO:0009234">
    <property type="term" value="P:menaquinone biosynthetic process"/>
    <property type="evidence" value="ECO:0007669"/>
    <property type="project" value="UniProtKB-UniRule"/>
</dbReference>
<dbReference type="GO" id="GO:0005886">
    <property type="term" value="C:plasma membrane"/>
    <property type="evidence" value="ECO:0007669"/>
    <property type="project" value="UniProtKB-SubCell"/>
</dbReference>
<dbReference type="GO" id="GO:0042371">
    <property type="term" value="P:vitamin K biosynthetic process"/>
    <property type="evidence" value="ECO:0007669"/>
    <property type="project" value="TreeGrafter"/>
</dbReference>
<dbReference type="EMBL" id="PXOT01000020">
    <property type="protein sequence ID" value="PSG92112.1"/>
    <property type="molecule type" value="Genomic_DNA"/>
</dbReference>
<keyword evidence="6 8" id="KW-1133">Transmembrane helix</keyword>
<reference evidence="10 11" key="1">
    <citation type="submission" date="2018-03" db="EMBL/GenBank/DDBJ databases">
        <title>Mesoflavibacter sp. HG37 and Mesoflavibacter sp. HG96 sp.nov., two marine bacteria isolated from seawater of Western Pacific Ocean.</title>
        <authorList>
            <person name="Cheng H."/>
            <person name="Wu Y.-H."/>
            <person name="Guo L.-L."/>
            <person name="Xu X.-W."/>
        </authorList>
    </citation>
    <scope>NUCLEOTIDE SEQUENCE [LARGE SCALE GENOMIC DNA]</scope>
    <source>
        <strain evidence="10 11">KCTC 42117</strain>
    </source>
</reference>
<keyword evidence="2 8" id="KW-0474">Menaquinone biosynthesis</keyword>
<dbReference type="InterPro" id="IPR004657">
    <property type="entry name" value="MenA"/>
</dbReference>
<feature type="transmembrane region" description="Helical" evidence="8">
    <location>
        <begin position="152"/>
        <end position="171"/>
    </location>
</feature>
<sequence length="301" mass="33092">MKNTLKWISAMRLRTLPLSISGIIIASCFAEYNGVFDIKIFVLAILTTLSYQILSNLANDYGDGVKGTDNDDRIGPQRALQSGAITKEEMFNAIRINILISIVLTVGLVYYSFGSDNLLLALLFFGLAGLAVRAAVKYTVGKSAYGYRGKGDIYVFIFFGLVSVIGCYVLYAKQIDHVVILPAISVGMLSTAVLNLNNMRDIISDTKSNKITLAVKLGKEKAKNYHYFLVGGAMICALVFSVLYYTFSPFSLLFIISYIPLLIHLSKVKKVSNPKDFDPELKKLALSTVLFSVLLGVGYLL</sequence>
<dbReference type="AlphaFoldDB" id="A0A2T1NH53"/>
<evidence type="ECO:0000256" key="7">
    <source>
        <dbReference type="ARBA" id="ARBA00023136"/>
    </source>
</evidence>
<keyword evidence="3 8" id="KW-1003">Cell membrane</keyword>
<evidence type="ECO:0000313" key="10">
    <source>
        <dbReference type="EMBL" id="PSG92112.1"/>
    </source>
</evidence>
<keyword evidence="4 8" id="KW-0808">Transferase</keyword>
<dbReference type="PROSITE" id="PS51257">
    <property type="entry name" value="PROKAR_LIPOPROTEIN"/>
    <property type="match status" value="1"/>
</dbReference>
<dbReference type="HAMAP" id="MF_01937">
    <property type="entry name" value="MenA_1"/>
    <property type="match status" value="1"/>
</dbReference>
<accession>A0A2T1NH53</accession>
<evidence type="ECO:0000256" key="8">
    <source>
        <dbReference type="HAMAP-Rule" id="MF_01937"/>
    </source>
</evidence>
<comment type="subcellular location">
    <subcellularLocation>
        <location evidence="8">Cell membrane</location>
        <topology evidence="8">Multi-pass membrane protein</topology>
    </subcellularLocation>
    <subcellularLocation>
        <location evidence="1">Membrane</location>
        <topology evidence="1">Multi-pass membrane protein</topology>
    </subcellularLocation>
</comment>